<dbReference type="InterPro" id="IPR029752">
    <property type="entry name" value="D-isomer_DH_CS1"/>
</dbReference>
<dbReference type="InterPro" id="IPR050223">
    <property type="entry name" value="D-isomer_2-hydroxyacid_DH"/>
</dbReference>
<proteinExistence type="inferred from homology"/>
<sequence length="322" mass="36142">MKPKIYITRKLPDQITQKLKEYCEVDMWEEEDTSVPREVLEKKITEVDGLYCLLTETIDHHLINKTSKLKVISNMAVGYNNIDIEAANKKGIMVTNTPGILTETTADLTFSLLMVTARRVVEATNFIKEGNWQTWSPMLLTGQDVYGATMGIIGMGRIGEAVARRAKGFNMNVYYYNRTRKPDLEEELQLFYVDKETLLKNSDFVCVLTPYSAETSNLIDTFEFQLMKETSILVNTSRGGIVNEDALYKALVDGEIWGAGLDVFEEEPLSKDNPLLSLPNLVALPHIGSASKKTRLKMADMAADQLIQGLQGSEPTNLVNEL</sequence>
<dbReference type="GO" id="GO:0016618">
    <property type="term" value="F:hydroxypyruvate reductase [NAD(P)H] activity"/>
    <property type="evidence" value="ECO:0007669"/>
    <property type="project" value="TreeGrafter"/>
</dbReference>
<dbReference type="SUPFAM" id="SSF51735">
    <property type="entry name" value="NAD(P)-binding Rossmann-fold domains"/>
    <property type="match status" value="1"/>
</dbReference>
<gene>
    <name evidence="6" type="ORF">SAMN04488054_12050</name>
</gene>
<dbReference type="RefSeq" id="WP_090927579.1">
    <property type="nucleotide sequence ID" value="NZ_FOTY01000020.1"/>
</dbReference>
<evidence type="ECO:0000259" key="5">
    <source>
        <dbReference type="Pfam" id="PF02826"/>
    </source>
</evidence>
<dbReference type="Proteomes" id="UP000199668">
    <property type="component" value="Unassembled WGS sequence"/>
</dbReference>
<dbReference type="EMBL" id="FOTY01000020">
    <property type="protein sequence ID" value="SFM18953.1"/>
    <property type="molecule type" value="Genomic_DNA"/>
</dbReference>
<dbReference type="InterPro" id="IPR006139">
    <property type="entry name" value="D-isomer_2_OHA_DH_cat_dom"/>
</dbReference>
<dbReference type="STRING" id="266892.SAMN04488054_12050"/>
<name>A0A1I4NUZ6_9BACI</name>
<keyword evidence="2 3" id="KW-0560">Oxidoreductase</keyword>
<feature type="domain" description="D-isomer specific 2-hydroxyacid dehydrogenase catalytic" evidence="4">
    <location>
        <begin position="6"/>
        <end position="320"/>
    </location>
</feature>
<comment type="similarity">
    <text evidence="1 3">Belongs to the D-isomer specific 2-hydroxyacid dehydrogenase family.</text>
</comment>
<protein>
    <submittedName>
        <fullName evidence="6">Glyoxylate reductase</fullName>
    </submittedName>
</protein>
<dbReference type="GO" id="GO:0030267">
    <property type="term" value="F:glyoxylate reductase (NADPH) activity"/>
    <property type="evidence" value="ECO:0007669"/>
    <property type="project" value="TreeGrafter"/>
</dbReference>
<dbReference type="FunFam" id="3.40.50.720:FF:000462">
    <property type="entry name" value="Glyoxylate reductase (NADP+)"/>
    <property type="match status" value="1"/>
</dbReference>
<dbReference type="GO" id="GO:0005829">
    <property type="term" value="C:cytosol"/>
    <property type="evidence" value="ECO:0007669"/>
    <property type="project" value="TreeGrafter"/>
</dbReference>
<dbReference type="Pfam" id="PF02826">
    <property type="entry name" value="2-Hacid_dh_C"/>
    <property type="match status" value="1"/>
</dbReference>
<dbReference type="Pfam" id="PF00389">
    <property type="entry name" value="2-Hacid_dh"/>
    <property type="match status" value="1"/>
</dbReference>
<evidence type="ECO:0000313" key="6">
    <source>
        <dbReference type="EMBL" id="SFM18953.1"/>
    </source>
</evidence>
<dbReference type="PROSITE" id="PS00065">
    <property type="entry name" value="D_2_HYDROXYACID_DH_1"/>
    <property type="match status" value="1"/>
</dbReference>
<dbReference type="PANTHER" id="PTHR10996">
    <property type="entry name" value="2-HYDROXYACID DEHYDROGENASE-RELATED"/>
    <property type="match status" value="1"/>
</dbReference>
<dbReference type="OrthoDB" id="9805416at2"/>
<dbReference type="GO" id="GO:0051287">
    <property type="term" value="F:NAD binding"/>
    <property type="evidence" value="ECO:0007669"/>
    <property type="project" value="InterPro"/>
</dbReference>
<dbReference type="PROSITE" id="PS00671">
    <property type="entry name" value="D_2_HYDROXYACID_DH_3"/>
    <property type="match status" value="1"/>
</dbReference>
<dbReference type="InterPro" id="IPR036291">
    <property type="entry name" value="NAD(P)-bd_dom_sf"/>
</dbReference>
<organism evidence="6 7">
    <name type="scientific">Salibacterium qingdaonense</name>
    <dbReference type="NCBI Taxonomy" id="266892"/>
    <lineage>
        <taxon>Bacteria</taxon>
        <taxon>Bacillati</taxon>
        <taxon>Bacillota</taxon>
        <taxon>Bacilli</taxon>
        <taxon>Bacillales</taxon>
        <taxon>Bacillaceae</taxon>
    </lineage>
</organism>
<evidence type="ECO:0000259" key="4">
    <source>
        <dbReference type="Pfam" id="PF00389"/>
    </source>
</evidence>
<evidence type="ECO:0000313" key="7">
    <source>
        <dbReference type="Proteomes" id="UP000199668"/>
    </source>
</evidence>
<dbReference type="PANTHER" id="PTHR10996:SF257">
    <property type="entry name" value="GLYOXYLATE REDUCTASE 1"/>
    <property type="match status" value="1"/>
</dbReference>
<dbReference type="InterPro" id="IPR029753">
    <property type="entry name" value="D-isomer_DH_CS"/>
</dbReference>
<dbReference type="Gene3D" id="3.40.50.720">
    <property type="entry name" value="NAD(P)-binding Rossmann-like Domain"/>
    <property type="match status" value="2"/>
</dbReference>
<evidence type="ECO:0000256" key="3">
    <source>
        <dbReference type="RuleBase" id="RU003719"/>
    </source>
</evidence>
<accession>A0A1I4NUZ6</accession>
<dbReference type="CDD" id="cd05301">
    <property type="entry name" value="GDH"/>
    <property type="match status" value="1"/>
</dbReference>
<evidence type="ECO:0000256" key="1">
    <source>
        <dbReference type="ARBA" id="ARBA00005854"/>
    </source>
</evidence>
<feature type="domain" description="D-isomer specific 2-hydroxyacid dehydrogenase NAD-binding" evidence="5">
    <location>
        <begin position="111"/>
        <end position="288"/>
    </location>
</feature>
<dbReference type="InterPro" id="IPR006140">
    <property type="entry name" value="D-isomer_DH_NAD-bd"/>
</dbReference>
<dbReference type="SUPFAM" id="SSF52283">
    <property type="entry name" value="Formate/glycerate dehydrogenase catalytic domain-like"/>
    <property type="match status" value="1"/>
</dbReference>
<reference evidence="6 7" key="1">
    <citation type="submission" date="2016-10" db="EMBL/GenBank/DDBJ databases">
        <authorList>
            <person name="de Groot N.N."/>
        </authorList>
    </citation>
    <scope>NUCLEOTIDE SEQUENCE [LARGE SCALE GENOMIC DNA]</scope>
    <source>
        <strain evidence="6 7">CGMCC 1.6134</strain>
    </source>
</reference>
<keyword evidence="7" id="KW-1185">Reference proteome</keyword>
<dbReference type="AlphaFoldDB" id="A0A1I4NUZ6"/>
<evidence type="ECO:0000256" key="2">
    <source>
        <dbReference type="ARBA" id="ARBA00023002"/>
    </source>
</evidence>